<organism evidence="2">
    <name type="scientific">Ixodes ricinus</name>
    <name type="common">Common tick</name>
    <name type="synonym">Acarus ricinus</name>
    <dbReference type="NCBI Taxonomy" id="34613"/>
    <lineage>
        <taxon>Eukaryota</taxon>
        <taxon>Metazoa</taxon>
        <taxon>Ecdysozoa</taxon>
        <taxon>Arthropoda</taxon>
        <taxon>Chelicerata</taxon>
        <taxon>Arachnida</taxon>
        <taxon>Acari</taxon>
        <taxon>Parasitiformes</taxon>
        <taxon>Ixodida</taxon>
        <taxon>Ixodoidea</taxon>
        <taxon>Ixodidae</taxon>
        <taxon>Ixodinae</taxon>
        <taxon>Ixodes</taxon>
    </lineage>
</organism>
<evidence type="ECO:0000256" key="1">
    <source>
        <dbReference type="SAM" id="SignalP"/>
    </source>
</evidence>
<evidence type="ECO:0000313" key="2">
    <source>
        <dbReference type="EMBL" id="MXU82371.1"/>
    </source>
</evidence>
<reference evidence="2" key="1">
    <citation type="submission" date="2019-12" db="EMBL/GenBank/DDBJ databases">
        <title>An insight into the sialome of adult female Ixodes ricinus ticks feeding for 6 days.</title>
        <authorList>
            <person name="Perner J."/>
            <person name="Ribeiro J.M.C."/>
        </authorList>
    </citation>
    <scope>NUCLEOTIDE SEQUENCE</scope>
    <source>
        <strain evidence="2">Semi-engorged</strain>
        <tissue evidence="2">Salivary glands</tissue>
    </source>
</reference>
<dbReference type="EMBL" id="GIFC01000288">
    <property type="protein sequence ID" value="MXU82371.1"/>
    <property type="molecule type" value="Transcribed_RNA"/>
</dbReference>
<name>A0A6B0TWX3_IXORI</name>
<protein>
    <submittedName>
        <fullName evidence="2">Putative secreted protein</fullName>
    </submittedName>
</protein>
<keyword evidence="1" id="KW-0732">Signal</keyword>
<feature type="chain" id="PRO_5025619374" evidence="1">
    <location>
        <begin position="30"/>
        <end position="68"/>
    </location>
</feature>
<proteinExistence type="predicted"/>
<dbReference type="AlphaFoldDB" id="A0A6B0TWX3"/>
<accession>A0A6B0TWX3</accession>
<feature type="signal peptide" evidence="1">
    <location>
        <begin position="1"/>
        <end position="29"/>
    </location>
</feature>
<sequence>MVQLHFLEKKSRWMATLPTFMLLLPLLDSALPEHPESVGLGVQPYFFLACRPAPALNLKKMMSPSSTT</sequence>